<reference evidence="1 2" key="1">
    <citation type="journal article" date="2015" name="Stand. Genomic Sci.">
        <title>Genomic Encyclopedia of Bacterial and Archaeal Type Strains, Phase III: the genomes of soil and plant-associated and newly described type strains.</title>
        <authorList>
            <person name="Whitman W.B."/>
            <person name="Woyke T."/>
            <person name="Klenk H.P."/>
            <person name="Zhou Y."/>
            <person name="Lilburn T.G."/>
            <person name="Beck B.J."/>
            <person name="De Vos P."/>
            <person name="Vandamme P."/>
            <person name="Eisen J.A."/>
            <person name="Garrity G."/>
            <person name="Hugenholtz P."/>
            <person name="Kyrpides N.C."/>
        </authorList>
    </citation>
    <scope>NUCLEOTIDE SEQUENCE [LARGE SCALE GENOMIC DNA]</scope>
    <source>
        <strain evidence="1 2">CGMCC 1.10947</strain>
    </source>
</reference>
<dbReference type="Proteomes" id="UP000317176">
    <property type="component" value="Unassembled WGS sequence"/>
</dbReference>
<organism evidence="1 2">
    <name type="scientific">Bradyrhizobium daqingense</name>
    <dbReference type="NCBI Taxonomy" id="993502"/>
    <lineage>
        <taxon>Bacteria</taxon>
        <taxon>Pseudomonadati</taxon>
        <taxon>Pseudomonadota</taxon>
        <taxon>Alphaproteobacteria</taxon>
        <taxon>Hyphomicrobiales</taxon>
        <taxon>Nitrobacteraceae</taxon>
        <taxon>Bradyrhizobium</taxon>
    </lineage>
</organism>
<dbReference type="EMBL" id="VLKL01000019">
    <property type="protein sequence ID" value="TWH99024.1"/>
    <property type="molecule type" value="Genomic_DNA"/>
</dbReference>
<gene>
    <name evidence="1" type="ORF">IQ17_05603</name>
</gene>
<proteinExistence type="predicted"/>
<keyword evidence="2" id="KW-1185">Reference proteome</keyword>
<protein>
    <submittedName>
        <fullName evidence="1">Uncharacterized protein</fullName>
    </submittedName>
</protein>
<evidence type="ECO:0000313" key="2">
    <source>
        <dbReference type="Proteomes" id="UP000317176"/>
    </source>
</evidence>
<dbReference type="AlphaFoldDB" id="A0A562KUK5"/>
<sequence>MPIIRYFIFAGAFVVALLFLLERNLAPTAKASAVPDVDRTTIRIHSARAWPEKIILDTSTGIVAAASSPLIAEAPSHTAGDALALADSPKPETKIIPAPRRNATRAADLRPNRTARSAASRRLYDRQVMDRHVMVGAF</sequence>
<name>A0A562KUK5_9BRAD</name>
<accession>A0A562KUK5</accession>
<evidence type="ECO:0000313" key="1">
    <source>
        <dbReference type="EMBL" id="TWH99024.1"/>
    </source>
</evidence>
<comment type="caution">
    <text evidence="1">The sequence shown here is derived from an EMBL/GenBank/DDBJ whole genome shotgun (WGS) entry which is preliminary data.</text>
</comment>